<dbReference type="EMBL" id="MCFE01000387">
    <property type="protein sequence ID" value="ORX90278.1"/>
    <property type="molecule type" value="Genomic_DNA"/>
</dbReference>
<protein>
    <submittedName>
        <fullName evidence="1">Uncharacterized protein</fullName>
    </submittedName>
</protein>
<keyword evidence="2" id="KW-1185">Reference proteome</keyword>
<accession>A0A1Y1XX05</accession>
<dbReference type="AlphaFoldDB" id="A0A1Y1XX05"/>
<sequence length="139" mass="14992">MYLVQKLSPATKPLAGSASPLVARFRGCGGFVHGKIFSTFPANSTTSEDDWDDLPNHSKSITFTQKYQPANSASGSIRSTSCSGLDLTPNLLVQQMLFNPDSEPKKHITADKDDDDEYFVSGAPTTLFYTSPSPVSPSL</sequence>
<evidence type="ECO:0000313" key="2">
    <source>
        <dbReference type="Proteomes" id="UP000193498"/>
    </source>
</evidence>
<organism evidence="1 2">
    <name type="scientific">Basidiobolus meristosporus CBS 931.73</name>
    <dbReference type="NCBI Taxonomy" id="1314790"/>
    <lineage>
        <taxon>Eukaryota</taxon>
        <taxon>Fungi</taxon>
        <taxon>Fungi incertae sedis</taxon>
        <taxon>Zoopagomycota</taxon>
        <taxon>Entomophthoromycotina</taxon>
        <taxon>Basidiobolomycetes</taxon>
        <taxon>Basidiobolales</taxon>
        <taxon>Basidiobolaceae</taxon>
        <taxon>Basidiobolus</taxon>
    </lineage>
</organism>
<reference evidence="1 2" key="1">
    <citation type="submission" date="2016-07" db="EMBL/GenBank/DDBJ databases">
        <title>Pervasive Adenine N6-methylation of Active Genes in Fungi.</title>
        <authorList>
            <consortium name="DOE Joint Genome Institute"/>
            <person name="Mondo S.J."/>
            <person name="Dannebaum R.O."/>
            <person name="Kuo R.C."/>
            <person name="Labutti K."/>
            <person name="Haridas S."/>
            <person name="Kuo A."/>
            <person name="Salamov A."/>
            <person name="Ahrendt S.R."/>
            <person name="Lipzen A."/>
            <person name="Sullivan W."/>
            <person name="Andreopoulos W.B."/>
            <person name="Clum A."/>
            <person name="Lindquist E."/>
            <person name="Daum C."/>
            <person name="Ramamoorthy G.K."/>
            <person name="Gryganskyi A."/>
            <person name="Culley D."/>
            <person name="Magnuson J.K."/>
            <person name="James T.Y."/>
            <person name="O'Malley M.A."/>
            <person name="Stajich J.E."/>
            <person name="Spatafora J.W."/>
            <person name="Visel A."/>
            <person name="Grigoriev I.V."/>
        </authorList>
    </citation>
    <scope>NUCLEOTIDE SEQUENCE [LARGE SCALE GENOMIC DNA]</scope>
    <source>
        <strain evidence="1 2">CBS 931.73</strain>
    </source>
</reference>
<gene>
    <name evidence="1" type="ORF">K493DRAFT_60224</name>
</gene>
<dbReference type="InParanoid" id="A0A1Y1XX05"/>
<proteinExistence type="predicted"/>
<dbReference type="Proteomes" id="UP000193498">
    <property type="component" value="Unassembled WGS sequence"/>
</dbReference>
<comment type="caution">
    <text evidence="1">The sequence shown here is derived from an EMBL/GenBank/DDBJ whole genome shotgun (WGS) entry which is preliminary data.</text>
</comment>
<name>A0A1Y1XX05_9FUNG</name>
<evidence type="ECO:0000313" key="1">
    <source>
        <dbReference type="EMBL" id="ORX90278.1"/>
    </source>
</evidence>